<dbReference type="EMBL" id="JALJOQ010000098">
    <property type="protein sequence ID" value="KAK9798498.1"/>
    <property type="molecule type" value="Genomic_DNA"/>
</dbReference>
<gene>
    <name evidence="10" type="ORF">WJX73_002196</name>
</gene>
<keyword evidence="1 8" id="KW-0698">rRNA processing</keyword>
<reference evidence="10 11" key="1">
    <citation type="journal article" date="2024" name="Nat. Commun.">
        <title>Phylogenomics reveals the evolutionary origins of lichenization in chlorophyte algae.</title>
        <authorList>
            <person name="Puginier C."/>
            <person name="Libourel C."/>
            <person name="Otte J."/>
            <person name="Skaloud P."/>
            <person name="Haon M."/>
            <person name="Grisel S."/>
            <person name="Petersen M."/>
            <person name="Berrin J.G."/>
            <person name="Delaux P.M."/>
            <person name="Dal Grande F."/>
            <person name="Keller J."/>
        </authorList>
    </citation>
    <scope>NUCLEOTIDE SEQUENCE [LARGE SCALE GENOMIC DNA]</scope>
    <source>
        <strain evidence="10 11">SAG 2036</strain>
    </source>
</reference>
<feature type="binding site" evidence="7">
    <location>
        <position position="112"/>
    </location>
    <ligand>
        <name>S-adenosyl-L-methionine</name>
        <dbReference type="ChEBI" id="CHEBI:59789"/>
    </ligand>
</feature>
<evidence type="ECO:0000256" key="3">
    <source>
        <dbReference type="ARBA" id="ARBA00022679"/>
    </source>
</evidence>
<proteinExistence type="inferred from homology"/>
<organism evidence="10 11">
    <name type="scientific">Symbiochloris irregularis</name>
    <dbReference type="NCBI Taxonomy" id="706552"/>
    <lineage>
        <taxon>Eukaryota</taxon>
        <taxon>Viridiplantae</taxon>
        <taxon>Chlorophyta</taxon>
        <taxon>core chlorophytes</taxon>
        <taxon>Trebouxiophyceae</taxon>
        <taxon>Trebouxiales</taxon>
        <taxon>Trebouxiaceae</taxon>
        <taxon>Symbiochloris</taxon>
    </lineage>
</organism>
<dbReference type="EC" id="2.1.1.-" evidence="8"/>
<keyword evidence="11" id="KW-1185">Reference proteome</keyword>
<dbReference type="AlphaFoldDB" id="A0AAW1NXH5"/>
<evidence type="ECO:0000256" key="7">
    <source>
        <dbReference type="PROSITE-ProRule" id="PRU01026"/>
    </source>
</evidence>
<dbReference type="SUPFAM" id="SSF53335">
    <property type="entry name" value="S-adenosyl-L-methionine-dependent methyltransferases"/>
    <property type="match status" value="1"/>
</dbReference>
<dbReference type="PANTHER" id="PTHR11727:SF7">
    <property type="entry name" value="DIMETHYLADENOSINE TRANSFERASE-RELATED"/>
    <property type="match status" value="1"/>
</dbReference>
<dbReference type="GO" id="GO:0000179">
    <property type="term" value="F:rRNA (adenine-N6,N6-)-dimethyltransferase activity"/>
    <property type="evidence" value="ECO:0007669"/>
    <property type="project" value="UniProtKB-UniRule"/>
</dbReference>
<feature type="binding site" evidence="7">
    <location>
        <position position="36"/>
    </location>
    <ligand>
        <name>S-adenosyl-L-methionine</name>
        <dbReference type="ChEBI" id="CHEBI:59789"/>
    </ligand>
</feature>
<dbReference type="Proteomes" id="UP001465755">
    <property type="component" value="Unassembled WGS sequence"/>
</dbReference>
<feature type="binding site" evidence="7">
    <location>
        <position position="84"/>
    </location>
    <ligand>
        <name>S-adenosyl-L-methionine</name>
        <dbReference type="ChEBI" id="CHEBI:59789"/>
    </ligand>
</feature>
<keyword evidence="2 7" id="KW-0489">Methyltransferase</keyword>
<dbReference type="NCBIfam" id="TIGR00755">
    <property type="entry name" value="ksgA"/>
    <property type="match status" value="1"/>
</dbReference>
<dbReference type="PROSITE" id="PS01131">
    <property type="entry name" value="RRNA_A_DIMETH"/>
    <property type="match status" value="1"/>
</dbReference>
<dbReference type="PANTHER" id="PTHR11727">
    <property type="entry name" value="DIMETHYLADENOSINE TRANSFERASE"/>
    <property type="match status" value="1"/>
</dbReference>
<dbReference type="InterPro" id="IPR029063">
    <property type="entry name" value="SAM-dependent_MTases_sf"/>
</dbReference>
<dbReference type="InterPro" id="IPR020598">
    <property type="entry name" value="rRNA_Ade_methylase_Trfase_N"/>
</dbReference>
<evidence type="ECO:0000313" key="11">
    <source>
        <dbReference type="Proteomes" id="UP001465755"/>
    </source>
</evidence>
<evidence type="ECO:0000256" key="8">
    <source>
        <dbReference type="RuleBase" id="RU362106"/>
    </source>
</evidence>
<keyword evidence="3 7" id="KW-0808">Transferase</keyword>
<keyword evidence="5 7" id="KW-0694">RNA-binding</keyword>
<dbReference type="InterPro" id="IPR011530">
    <property type="entry name" value="rRNA_adenine_dimethylase"/>
</dbReference>
<comment type="similarity">
    <text evidence="6 7 8">Belongs to the class I-like SAM-binding methyltransferase superfamily. rRNA adenine N(6)-methyltransferase family.</text>
</comment>
<dbReference type="GO" id="GO:0003723">
    <property type="term" value="F:RNA binding"/>
    <property type="evidence" value="ECO:0007669"/>
    <property type="project" value="UniProtKB-UniRule"/>
</dbReference>
<dbReference type="CDD" id="cd02440">
    <property type="entry name" value="AdoMet_MTases"/>
    <property type="match status" value="1"/>
</dbReference>
<feature type="binding site" evidence="7">
    <location>
        <position position="38"/>
    </location>
    <ligand>
        <name>S-adenosyl-L-methionine</name>
        <dbReference type="ChEBI" id="CHEBI:59789"/>
    </ligand>
</feature>
<dbReference type="FunFam" id="3.40.50.150:FF:000007">
    <property type="entry name" value="rRNA adenine N(6)-methyltransferase"/>
    <property type="match status" value="1"/>
</dbReference>
<evidence type="ECO:0000256" key="6">
    <source>
        <dbReference type="ARBA" id="ARBA00061109"/>
    </source>
</evidence>
<name>A0AAW1NXH5_9CHLO</name>
<dbReference type="SMART" id="SM00650">
    <property type="entry name" value="rADc"/>
    <property type="match status" value="1"/>
</dbReference>
<dbReference type="InterPro" id="IPR020596">
    <property type="entry name" value="rRNA_Ade_Mease_Trfase_CS"/>
</dbReference>
<dbReference type="PROSITE" id="PS51689">
    <property type="entry name" value="SAM_RNA_A_N6_MT"/>
    <property type="match status" value="1"/>
</dbReference>
<feature type="binding site" evidence="7">
    <location>
        <position position="127"/>
    </location>
    <ligand>
        <name>S-adenosyl-L-methionine</name>
        <dbReference type="ChEBI" id="CHEBI:59789"/>
    </ligand>
</feature>
<dbReference type="Pfam" id="PF00398">
    <property type="entry name" value="RrnaAD"/>
    <property type="match status" value="1"/>
</dbReference>
<evidence type="ECO:0000256" key="2">
    <source>
        <dbReference type="ARBA" id="ARBA00022603"/>
    </source>
</evidence>
<feature type="domain" description="Ribosomal RNA adenine methylase transferase N-terminal" evidence="9">
    <location>
        <begin position="43"/>
        <end position="212"/>
    </location>
</feature>
<dbReference type="InterPro" id="IPR001737">
    <property type="entry name" value="KsgA/Erm"/>
</dbReference>
<comment type="caution">
    <text evidence="10">The sequence shown here is derived from an EMBL/GenBank/DDBJ whole genome shotgun (WGS) entry which is preliminary data.</text>
</comment>
<keyword evidence="4 7" id="KW-0949">S-adenosyl-L-methionine</keyword>
<sequence length="360" mass="39595">MANNGLRAVGGVVKKASKRAPGGQSGIEFFKGKGQHILKNPLIVQSIVDKAGLKSTDVVLEIGPGTGNLTLQLLQKAKKVIAVEIDSRMVLELQRRVQGTPQAAHLQIIQGDVLKTELPYFDVCVANIPYQISSPLTFKLLAHRPTFRAAIIMFQHEFAMRLVARAGDPLYSRLAVNTQLLARVSHLLKVGRNNFRPPPRVDSSVVRIEPRHPLPPINLREWDGLIRLAFLRKNKTLGAIFRHHSTLAHLERNYEVAQALGDVRPAGGNASAMDLGAEDAHMAADDDDGVMSQAGDEGMDVDGGPARKKGGKHKFSEGFRQKVTEVLQRSGFEDKRAAKLVQEEFMTLLAEFHKVGIHFL</sequence>
<evidence type="ECO:0000259" key="9">
    <source>
        <dbReference type="SMART" id="SM00650"/>
    </source>
</evidence>
<dbReference type="Gene3D" id="1.10.8.480">
    <property type="match status" value="1"/>
</dbReference>
<dbReference type="Gene3D" id="3.40.50.150">
    <property type="entry name" value="Vaccinia Virus protein VP39"/>
    <property type="match status" value="1"/>
</dbReference>
<evidence type="ECO:0000256" key="5">
    <source>
        <dbReference type="ARBA" id="ARBA00022884"/>
    </source>
</evidence>
<feature type="binding site" evidence="7">
    <location>
        <position position="63"/>
    </location>
    <ligand>
        <name>S-adenosyl-L-methionine</name>
        <dbReference type="ChEBI" id="CHEBI:59789"/>
    </ligand>
</feature>
<accession>A0AAW1NXH5</accession>
<evidence type="ECO:0000313" key="10">
    <source>
        <dbReference type="EMBL" id="KAK9798498.1"/>
    </source>
</evidence>
<evidence type="ECO:0000256" key="1">
    <source>
        <dbReference type="ARBA" id="ARBA00022552"/>
    </source>
</evidence>
<protein>
    <recommendedName>
        <fullName evidence="8">rRNA adenine N(6)-methyltransferase</fullName>
        <ecNumber evidence="8">2.1.1.-</ecNumber>
    </recommendedName>
</protein>
<evidence type="ECO:0000256" key="4">
    <source>
        <dbReference type="ARBA" id="ARBA00022691"/>
    </source>
</evidence>